<gene>
    <name evidence="1" type="ORF">IPOD504_LOCUS12655</name>
</gene>
<proteinExistence type="predicted"/>
<keyword evidence="2" id="KW-1185">Reference proteome</keyword>
<protein>
    <submittedName>
        <fullName evidence="1">Uncharacterized protein</fullName>
    </submittedName>
</protein>
<reference evidence="1" key="1">
    <citation type="submission" date="2022-03" db="EMBL/GenBank/DDBJ databases">
        <authorList>
            <person name="Martin H S."/>
        </authorList>
    </citation>
    <scope>NUCLEOTIDE SEQUENCE</scope>
</reference>
<feature type="non-terminal residue" evidence="1">
    <location>
        <position position="66"/>
    </location>
</feature>
<evidence type="ECO:0000313" key="2">
    <source>
        <dbReference type="Proteomes" id="UP000837857"/>
    </source>
</evidence>
<name>A0ABN8ISV3_9NEOP</name>
<dbReference type="EMBL" id="OW152815">
    <property type="protein sequence ID" value="CAH2063744.1"/>
    <property type="molecule type" value="Genomic_DNA"/>
</dbReference>
<evidence type="ECO:0000313" key="1">
    <source>
        <dbReference type="EMBL" id="CAH2063744.1"/>
    </source>
</evidence>
<organism evidence="1 2">
    <name type="scientific">Iphiclides podalirius</name>
    <name type="common">scarce swallowtail</name>
    <dbReference type="NCBI Taxonomy" id="110791"/>
    <lineage>
        <taxon>Eukaryota</taxon>
        <taxon>Metazoa</taxon>
        <taxon>Ecdysozoa</taxon>
        <taxon>Arthropoda</taxon>
        <taxon>Hexapoda</taxon>
        <taxon>Insecta</taxon>
        <taxon>Pterygota</taxon>
        <taxon>Neoptera</taxon>
        <taxon>Endopterygota</taxon>
        <taxon>Lepidoptera</taxon>
        <taxon>Glossata</taxon>
        <taxon>Ditrysia</taxon>
        <taxon>Papilionoidea</taxon>
        <taxon>Papilionidae</taxon>
        <taxon>Papilioninae</taxon>
        <taxon>Iphiclides</taxon>
    </lineage>
</organism>
<accession>A0ABN8ISV3</accession>
<dbReference type="Proteomes" id="UP000837857">
    <property type="component" value="Chromosome 3"/>
</dbReference>
<sequence length="66" mass="7412">MIIEPFVESPGVFRRVATANVECRRHGADQYPGRIVAPLPRNSPLCSRNSPRSIPPKLINFCYTQS</sequence>